<dbReference type="Pfam" id="PF00378">
    <property type="entry name" value="ECH_1"/>
    <property type="match status" value="1"/>
</dbReference>
<dbReference type="InterPro" id="IPR018376">
    <property type="entry name" value="Enoyl-CoA_hyd/isom_CS"/>
</dbReference>
<dbReference type="SUPFAM" id="SSF52096">
    <property type="entry name" value="ClpP/crotonase"/>
    <property type="match status" value="1"/>
</dbReference>
<accession>A0ABX0N7P6</accession>
<dbReference type="InterPro" id="IPR029045">
    <property type="entry name" value="ClpP/crotonase-like_dom_sf"/>
</dbReference>
<dbReference type="PANTHER" id="PTHR11941:SF133">
    <property type="entry name" value="1,2-EPOXYPHENYLACETYL-COA ISOMERASE"/>
    <property type="match status" value="1"/>
</dbReference>
<comment type="similarity">
    <text evidence="1 2">Belongs to the enoyl-CoA hydratase/isomerase family.</text>
</comment>
<dbReference type="PROSITE" id="PS00166">
    <property type="entry name" value="ENOYL_COA_HYDRATASE"/>
    <property type="match status" value="1"/>
</dbReference>
<evidence type="ECO:0000256" key="1">
    <source>
        <dbReference type="ARBA" id="ARBA00005254"/>
    </source>
</evidence>
<dbReference type="Gene3D" id="3.90.226.10">
    <property type="entry name" value="2-enoyl-CoA Hydratase, Chain A, domain 1"/>
    <property type="match status" value="1"/>
</dbReference>
<dbReference type="CDD" id="cd06558">
    <property type="entry name" value="crotonase-like"/>
    <property type="match status" value="1"/>
</dbReference>
<dbReference type="InterPro" id="IPR001753">
    <property type="entry name" value="Enoyl-CoA_hydra/iso"/>
</dbReference>
<proteinExistence type="inferred from homology"/>
<protein>
    <submittedName>
        <fullName evidence="3">PtzG</fullName>
    </submittedName>
</protein>
<dbReference type="Gene3D" id="6.20.390.20">
    <property type="match status" value="1"/>
</dbReference>
<dbReference type="PANTHER" id="PTHR11941">
    <property type="entry name" value="ENOYL-COA HYDRATASE-RELATED"/>
    <property type="match status" value="1"/>
</dbReference>
<name>A0ABX0N7P6_9BURK</name>
<evidence type="ECO:0000313" key="4">
    <source>
        <dbReference type="Proteomes" id="UP000621455"/>
    </source>
</evidence>
<dbReference type="NCBIfam" id="NF005496">
    <property type="entry name" value="PRK07110.1"/>
    <property type="match status" value="1"/>
</dbReference>
<sequence>MSSVVHLHFPAPHIALIELADRANSNQFTHELVVGLAHALDQAQADPAIHVIVLHGVDNVFCTGGTRDELIGIVEQRIRFDDMPLYRLLLDCEIPVVAAMQGHALGGGLVMGLFADVIVLAEEAVYSANFMKYGFTPGMGATLILPEKFGSALAAEMLLTAGGYQGGELARRGVGVHVSRRKDVVALALRLAREIADKPRASLVLLKRHLTERIRAALPGTVAAERRMHETTFAGSEVRERIDTRFGT</sequence>
<dbReference type="Proteomes" id="UP000621455">
    <property type="component" value="Unassembled WGS sequence"/>
</dbReference>
<evidence type="ECO:0000256" key="2">
    <source>
        <dbReference type="RuleBase" id="RU003707"/>
    </source>
</evidence>
<reference evidence="3 4" key="1">
    <citation type="submission" date="2019-10" db="EMBL/GenBank/DDBJ databases">
        <title>Taxonomy of Antarctic Massilia spp.: description of Massilia rubra sp. nov., Massilia aquatica sp. nov., Massilia mucilaginosa sp. nov., Massilia frigida sp. nov. isolated from streams, lakes and regoliths.</title>
        <authorList>
            <person name="Holochova P."/>
            <person name="Sedlacek I."/>
            <person name="Kralova S."/>
            <person name="Maslanova I."/>
            <person name="Busse H.-J."/>
            <person name="Stankova E."/>
            <person name="Vrbovska V."/>
            <person name="Kovarovic V."/>
            <person name="Bartak M."/>
            <person name="Svec P."/>
            <person name="Pantucek R."/>
        </authorList>
    </citation>
    <scope>NUCLEOTIDE SEQUENCE [LARGE SCALE GENOMIC DNA]</scope>
    <source>
        <strain evidence="3 4">CCM 8695</strain>
    </source>
</reference>
<organism evidence="3 4">
    <name type="scientific">Massilia frigida</name>
    <dbReference type="NCBI Taxonomy" id="2609281"/>
    <lineage>
        <taxon>Bacteria</taxon>
        <taxon>Pseudomonadati</taxon>
        <taxon>Pseudomonadota</taxon>
        <taxon>Betaproteobacteria</taxon>
        <taxon>Burkholderiales</taxon>
        <taxon>Oxalobacteraceae</taxon>
        <taxon>Telluria group</taxon>
        <taxon>Massilia</taxon>
    </lineage>
</organism>
<dbReference type="RefSeq" id="WP_167088754.1">
    <property type="nucleotide sequence ID" value="NZ_WHJG01000021.1"/>
</dbReference>
<gene>
    <name evidence="3" type="ORF">F2P44_19380</name>
</gene>
<keyword evidence="4" id="KW-1185">Reference proteome</keyword>
<comment type="caution">
    <text evidence="3">The sequence shown here is derived from an EMBL/GenBank/DDBJ whole genome shotgun (WGS) entry which is preliminary data.</text>
</comment>
<dbReference type="EMBL" id="WHJG01000021">
    <property type="protein sequence ID" value="NHZ81420.1"/>
    <property type="molecule type" value="Genomic_DNA"/>
</dbReference>
<evidence type="ECO:0000313" key="3">
    <source>
        <dbReference type="EMBL" id="NHZ81420.1"/>
    </source>
</evidence>